<dbReference type="Proteomes" id="UP000293547">
    <property type="component" value="Unassembled WGS sequence"/>
</dbReference>
<dbReference type="EMBL" id="PDWZ02000001">
    <property type="protein sequence ID" value="KAB2110194.1"/>
    <property type="molecule type" value="Genomic_DNA"/>
</dbReference>
<gene>
    <name evidence="1" type="ORF">AG0111_0g186</name>
</gene>
<sequence>MISSVILKAFRSLVVNLWDVTVPISSALSIPTWESSQVTRKRVDLGQHERVMRN</sequence>
<evidence type="ECO:0000313" key="1">
    <source>
        <dbReference type="EMBL" id="KAB2110194.1"/>
    </source>
</evidence>
<organism evidence="1 2">
    <name type="scientific">Alternaria gaisen</name>
    <dbReference type="NCBI Taxonomy" id="167740"/>
    <lineage>
        <taxon>Eukaryota</taxon>
        <taxon>Fungi</taxon>
        <taxon>Dikarya</taxon>
        <taxon>Ascomycota</taxon>
        <taxon>Pezizomycotina</taxon>
        <taxon>Dothideomycetes</taxon>
        <taxon>Pleosporomycetidae</taxon>
        <taxon>Pleosporales</taxon>
        <taxon>Pleosporineae</taxon>
        <taxon>Pleosporaceae</taxon>
        <taxon>Alternaria</taxon>
        <taxon>Alternaria sect. Alternaria</taxon>
    </lineage>
</organism>
<name>A0ACB6G0K0_9PLEO</name>
<protein>
    <submittedName>
        <fullName evidence="1">Uncharacterized protein</fullName>
    </submittedName>
</protein>
<evidence type="ECO:0000313" key="2">
    <source>
        <dbReference type="Proteomes" id="UP000293547"/>
    </source>
</evidence>
<reference evidence="1 2" key="1">
    <citation type="journal article" date="2019" name="bioRxiv">
        <title>Genomics, evolutionary history and diagnostics of the Alternaria alternata species group including apple and Asian pear pathotypes.</title>
        <authorList>
            <person name="Armitage A.D."/>
            <person name="Cockerton H.M."/>
            <person name="Sreenivasaprasad S."/>
            <person name="Woodhall J.W."/>
            <person name="Lane C.R."/>
            <person name="Harrison R.J."/>
            <person name="Clarkson J.P."/>
        </authorList>
    </citation>
    <scope>NUCLEOTIDE SEQUENCE [LARGE SCALE GENOMIC DNA]</scope>
    <source>
        <strain evidence="1 2">FERA 650</strain>
    </source>
</reference>
<keyword evidence="2" id="KW-1185">Reference proteome</keyword>
<comment type="caution">
    <text evidence="1">The sequence shown here is derived from an EMBL/GenBank/DDBJ whole genome shotgun (WGS) entry which is preliminary data.</text>
</comment>
<proteinExistence type="predicted"/>
<accession>A0ACB6G0K0</accession>